<name>A0A848QPV8_9SPHN</name>
<feature type="region of interest" description="Disordered" evidence="1">
    <location>
        <begin position="26"/>
        <end position="94"/>
    </location>
</feature>
<feature type="signal peptide" evidence="2">
    <location>
        <begin position="1"/>
        <end position="21"/>
    </location>
</feature>
<feature type="chain" id="PRO_5032716287" evidence="2">
    <location>
        <begin position="22"/>
        <end position="622"/>
    </location>
</feature>
<dbReference type="Proteomes" id="UP000561181">
    <property type="component" value="Unassembled WGS sequence"/>
</dbReference>
<keyword evidence="4" id="KW-1185">Reference proteome</keyword>
<gene>
    <name evidence="3" type="ORF">HKD42_03690</name>
</gene>
<keyword evidence="2" id="KW-0732">Signal</keyword>
<proteinExistence type="predicted"/>
<accession>A0A848QPV8</accession>
<comment type="caution">
    <text evidence="3">The sequence shown here is derived from an EMBL/GenBank/DDBJ whole genome shotgun (WGS) entry which is preliminary data.</text>
</comment>
<protein>
    <submittedName>
        <fullName evidence="3">Uncharacterized protein</fullName>
    </submittedName>
</protein>
<dbReference type="AlphaFoldDB" id="A0A848QPV8"/>
<reference evidence="3 4" key="1">
    <citation type="submission" date="2020-04" db="EMBL/GenBank/DDBJ databases">
        <authorList>
            <person name="Liu A."/>
        </authorList>
    </citation>
    <scope>NUCLEOTIDE SEQUENCE [LARGE SCALE GENOMIC DNA]</scope>
    <source>
        <strain evidence="3 4">RZ02</strain>
    </source>
</reference>
<evidence type="ECO:0000256" key="1">
    <source>
        <dbReference type="SAM" id="MobiDB-lite"/>
    </source>
</evidence>
<evidence type="ECO:0000313" key="4">
    <source>
        <dbReference type="Proteomes" id="UP000561181"/>
    </source>
</evidence>
<feature type="compositionally biased region" description="Pro residues" evidence="1">
    <location>
        <begin position="37"/>
        <end position="51"/>
    </location>
</feature>
<evidence type="ECO:0000313" key="3">
    <source>
        <dbReference type="EMBL" id="NMW31158.1"/>
    </source>
</evidence>
<evidence type="ECO:0000256" key="2">
    <source>
        <dbReference type="SAM" id="SignalP"/>
    </source>
</evidence>
<sequence>MKRILLIGTAALALGSTLVVAQDAPESLLPPGFDDPAPTPTPTRAPPPPPAQTQAPGPSISSPTVRPPAPSTSVPVIQPIPAAPEGGAPPPSATVRGLPSVAELEQLNPDELDELLGLKPKFDMPAAARRSMERVGILDSTEGGLPAGALVNQPGSLVRAALNGIKGPMVSRWGHIMLRRALASRLTAPSTMDPAEFAALRAKALNAMSEYSATRALVQDVDTGNWNDGLTDAALEAYLATSDIVGACPVVQIKGGEREDPQWTMLQSICYAYLGQGSRSQANLNRAFRNKIAPEIDVLLAQRYAGAAGRGRRAINLEWEGVEELNPWRFALATAVGADIPNGLLTEASAYYQKSAALNPALPLSQRAAGVDLAIEQGVFSSSAAVGFYSEVLARGGTLAEIATTATRLRQAYVGVEPAARMAAMRELWGVETTDYSRQVLTAYAAARMPPSEAFTEDAPDLIASMLTAGLDADALTWAPFAPQGGEGWALLVLAQPSRNNPVSSAQFDSFYSADESEEYRKSQMFLAGLAGLDRIERSDALEFADTLSIKLNTQSRWSDLISQAANANNAPLVAFLAGVGMQGDSWDRMTPRHLYFIVAALNQVGLSAEARMIAAEAVARA</sequence>
<organism evidence="3 4">
    <name type="scientific">Pontixanthobacter rizhaonensis</name>
    <dbReference type="NCBI Taxonomy" id="2730337"/>
    <lineage>
        <taxon>Bacteria</taxon>
        <taxon>Pseudomonadati</taxon>
        <taxon>Pseudomonadota</taxon>
        <taxon>Alphaproteobacteria</taxon>
        <taxon>Sphingomonadales</taxon>
        <taxon>Erythrobacteraceae</taxon>
        <taxon>Pontixanthobacter</taxon>
    </lineage>
</organism>
<dbReference type="RefSeq" id="WP_170010407.1">
    <property type="nucleotide sequence ID" value="NZ_JABCRE010000002.1"/>
</dbReference>
<dbReference type="EMBL" id="JABCRE010000002">
    <property type="protein sequence ID" value="NMW31158.1"/>
    <property type="molecule type" value="Genomic_DNA"/>
</dbReference>